<dbReference type="AlphaFoldDB" id="A0A9W7A6B8"/>
<proteinExistence type="predicted"/>
<evidence type="ECO:0000313" key="4">
    <source>
        <dbReference type="Proteomes" id="UP001165082"/>
    </source>
</evidence>
<name>A0A9W7A6B8_9STRA</name>
<feature type="region of interest" description="Disordered" evidence="1">
    <location>
        <begin position="155"/>
        <end position="181"/>
    </location>
</feature>
<keyword evidence="2" id="KW-0812">Transmembrane</keyword>
<feature type="compositionally biased region" description="Acidic residues" evidence="1">
    <location>
        <begin position="1"/>
        <end position="18"/>
    </location>
</feature>
<reference evidence="3" key="1">
    <citation type="submission" date="2022-07" db="EMBL/GenBank/DDBJ databases">
        <title>Genome analysis of Parmales, a sister group of diatoms, reveals the evolutionary specialization of diatoms from phago-mixotrophs to photoautotrophs.</title>
        <authorList>
            <person name="Ban H."/>
            <person name="Sato S."/>
            <person name="Yoshikawa S."/>
            <person name="Kazumasa Y."/>
            <person name="Nakamura Y."/>
            <person name="Ichinomiya M."/>
            <person name="Saitoh K."/>
            <person name="Sato N."/>
            <person name="Blanc-Mathieu R."/>
            <person name="Endo H."/>
            <person name="Kuwata A."/>
            <person name="Ogata H."/>
        </authorList>
    </citation>
    <scope>NUCLEOTIDE SEQUENCE</scope>
</reference>
<evidence type="ECO:0000313" key="3">
    <source>
        <dbReference type="EMBL" id="GMH66582.1"/>
    </source>
</evidence>
<feature type="transmembrane region" description="Helical" evidence="2">
    <location>
        <begin position="44"/>
        <end position="64"/>
    </location>
</feature>
<evidence type="ECO:0000256" key="1">
    <source>
        <dbReference type="SAM" id="MobiDB-lite"/>
    </source>
</evidence>
<comment type="caution">
    <text evidence="3">The sequence shown here is derived from an EMBL/GenBank/DDBJ whole genome shotgun (WGS) entry which is preliminary data.</text>
</comment>
<dbReference type="EMBL" id="BRXZ01001253">
    <property type="protein sequence ID" value="GMH66582.1"/>
    <property type="molecule type" value="Genomic_DNA"/>
</dbReference>
<accession>A0A9W7A6B8</accession>
<keyword evidence="2" id="KW-1133">Transmembrane helix</keyword>
<gene>
    <name evidence="3" type="ORF">TrRE_jg1954</name>
</gene>
<protein>
    <submittedName>
        <fullName evidence="3">Uncharacterized protein</fullName>
    </submittedName>
</protein>
<sequence length="181" mass="20725">MLIDDEDQDDADGADDERENQMRGPTLEEYAASRRILPRSFTNISCTHITFALLLLLCLTYPYIYPTNDFLRAGWRLATLYTRSGDALVVALAAYLESIGVGDSPEVWRGAFDYSDLSFHNFLTYWPKVVRLEGRMLRGSFEALRDTRIREARKWASANKKGKEREKEEKESGKGEVEGMK</sequence>
<keyword evidence="2" id="KW-0472">Membrane</keyword>
<feature type="region of interest" description="Disordered" evidence="1">
    <location>
        <begin position="1"/>
        <end position="25"/>
    </location>
</feature>
<evidence type="ECO:0000256" key="2">
    <source>
        <dbReference type="SAM" id="Phobius"/>
    </source>
</evidence>
<dbReference type="Proteomes" id="UP001165082">
    <property type="component" value="Unassembled WGS sequence"/>
</dbReference>
<keyword evidence="4" id="KW-1185">Reference proteome</keyword>
<feature type="compositionally biased region" description="Basic and acidic residues" evidence="1">
    <location>
        <begin position="161"/>
        <end position="181"/>
    </location>
</feature>
<feature type="non-terminal residue" evidence="3">
    <location>
        <position position="1"/>
    </location>
</feature>
<organism evidence="3 4">
    <name type="scientific">Triparma retinervis</name>
    <dbReference type="NCBI Taxonomy" id="2557542"/>
    <lineage>
        <taxon>Eukaryota</taxon>
        <taxon>Sar</taxon>
        <taxon>Stramenopiles</taxon>
        <taxon>Ochrophyta</taxon>
        <taxon>Bolidophyceae</taxon>
        <taxon>Parmales</taxon>
        <taxon>Triparmaceae</taxon>
        <taxon>Triparma</taxon>
    </lineage>
</organism>